<proteinExistence type="predicted"/>
<feature type="transmembrane region" description="Helical" evidence="2">
    <location>
        <begin position="261"/>
        <end position="280"/>
    </location>
</feature>
<protein>
    <recommendedName>
        <fullName evidence="3">Transglutaminase-like domain-containing protein</fullName>
    </recommendedName>
</protein>
<feature type="region of interest" description="Disordered" evidence="1">
    <location>
        <begin position="311"/>
        <end position="371"/>
    </location>
</feature>
<dbReference type="SMART" id="SM00460">
    <property type="entry name" value="TGc"/>
    <property type="match status" value="1"/>
</dbReference>
<evidence type="ECO:0000313" key="4">
    <source>
        <dbReference type="EMBL" id="KKS31747.1"/>
    </source>
</evidence>
<dbReference type="Proteomes" id="UP000034160">
    <property type="component" value="Unassembled WGS sequence"/>
</dbReference>
<gene>
    <name evidence="4" type="ORF">UU93_C0014G0009</name>
</gene>
<feature type="compositionally biased region" description="Gly residues" evidence="1">
    <location>
        <begin position="323"/>
        <end position="333"/>
    </location>
</feature>
<dbReference type="Gene3D" id="3.10.620.30">
    <property type="match status" value="1"/>
</dbReference>
<dbReference type="SUPFAM" id="SSF54001">
    <property type="entry name" value="Cysteine proteinases"/>
    <property type="match status" value="1"/>
</dbReference>
<dbReference type="STRING" id="1618356.UU93_C0014G0009"/>
<dbReference type="InterPro" id="IPR038765">
    <property type="entry name" value="Papain-like_cys_pep_sf"/>
</dbReference>
<dbReference type="EMBL" id="LCCN01000014">
    <property type="protein sequence ID" value="KKS31747.1"/>
    <property type="molecule type" value="Genomic_DNA"/>
</dbReference>
<evidence type="ECO:0000256" key="2">
    <source>
        <dbReference type="SAM" id="Phobius"/>
    </source>
</evidence>
<accession>A0A0G0Y4Y0</accession>
<keyword evidence="2" id="KW-0472">Membrane</keyword>
<dbReference type="InterPro" id="IPR002931">
    <property type="entry name" value="Transglutaminase-like"/>
</dbReference>
<comment type="caution">
    <text evidence="4">The sequence shown here is derived from an EMBL/GenBank/DDBJ whole genome shotgun (WGS) entry which is preliminary data.</text>
</comment>
<dbReference type="Pfam" id="PF01841">
    <property type="entry name" value="Transglut_core"/>
    <property type="match status" value="1"/>
</dbReference>
<feature type="compositionally biased region" description="Low complexity" evidence="1">
    <location>
        <begin position="334"/>
        <end position="360"/>
    </location>
</feature>
<organism evidence="4 5">
    <name type="scientific">Candidatus Amesbacteria bacterium GW2011_GWA2_42_12</name>
    <dbReference type="NCBI Taxonomy" id="1618356"/>
    <lineage>
        <taxon>Bacteria</taxon>
        <taxon>Candidatus Amesiibacteriota</taxon>
    </lineage>
</organism>
<feature type="domain" description="Transglutaminase-like" evidence="3">
    <location>
        <begin position="575"/>
        <end position="647"/>
    </location>
</feature>
<sequence>MVGQNEDQWILRHIESDFREKAVVPALESYLGEEGRMDEETTRAYEEISARLKEISTPRTVALNELGEHDPEVKKYREKCQYLASELKTFLQKDDLKGHYKQLEQVIRDNTDDGYTREQLECISRITSAKKKREEDLHKRVQELVDSLESENKIWNEVLTRYEVPSELTDDVDNLFQTIQLRTTLLETDKRNLTSQQKSILRAHLIQEHGPNVFANTIKLDVIKGKYDRNFPYLFGNLVDGYFQLDDDIQRKRKLMKAHGNLALTISTGMLVAVMVGTLVRPEQLHEKPYNIDTFSLSTGPQRAELDQFDRHDPGVVIPINPGGDGSGSGSEGNNGSANPGQGSESQDQSGQGEQSSPPDYSGGVTPENSGDLSQQEYWEIQGEIPDSYFRSYTAEDFYTNPIWESSAQALGRLDIDHPMSEATTILVSTFSISHSGNYNLPVPIGETIVSLKLEGVSASEYHVFFKDDGSFNLYLDTNLSKPVKITMGIKPSEKIFEHPMNGDQNIETLIGNPELLPPDVKAFLDSIKNSSDTDEQKAEKIRQYVQEEFIYSLQPKYSDYYKSVHKPGEYVRRALELKFGDCDVVNTIQVAFLRYAGLHARMAYGFANGQNLFDKNSKILEGAESHGWAEFFSEKDQKWVVSDATPSKMDEDAALKLKKHNGGIGIQDILHLGSIDELKESLFFFFASLKDFRTNSDGAVDILLLLLATVLGYGAPFLYNRGVRENIDKLIRKTTNRARLGDSPAEMAFILHVNKYADELLMQSFRKIEDEETTLGKLTAFTLNSLMLPAWLKMAWNMKGALDIHKRVKKADGEFDQKADETYFQFMKRIFGIDERKLKKRISEREKEYLCEQMRIQILSSIVEHFRGGVVFDYRLREKIELEELAKYAPSDELFITFIVDDLYKQYLIGHAEKLKRMAREKGVKKITSNRSVANDMDNQKVAMEKDPISKQRFLEVISPEIPALLSYRDVMNGTREKVEVAINIADRIKVLKQWVEKKKSE</sequence>
<reference evidence="4 5" key="1">
    <citation type="journal article" date="2015" name="Nature">
        <title>rRNA introns, odd ribosomes, and small enigmatic genomes across a large radiation of phyla.</title>
        <authorList>
            <person name="Brown C.T."/>
            <person name="Hug L.A."/>
            <person name="Thomas B.C."/>
            <person name="Sharon I."/>
            <person name="Castelle C.J."/>
            <person name="Singh A."/>
            <person name="Wilkins M.J."/>
            <person name="Williams K.H."/>
            <person name="Banfield J.F."/>
        </authorList>
    </citation>
    <scope>NUCLEOTIDE SEQUENCE [LARGE SCALE GENOMIC DNA]</scope>
</reference>
<dbReference type="AlphaFoldDB" id="A0A0G0Y4Y0"/>
<name>A0A0G0Y4Y0_9BACT</name>
<evidence type="ECO:0000256" key="1">
    <source>
        <dbReference type="SAM" id="MobiDB-lite"/>
    </source>
</evidence>
<evidence type="ECO:0000313" key="5">
    <source>
        <dbReference type="Proteomes" id="UP000034160"/>
    </source>
</evidence>
<keyword evidence="2" id="KW-0812">Transmembrane</keyword>
<evidence type="ECO:0000259" key="3">
    <source>
        <dbReference type="SMART" id="SM00460"/>
    </source>
</evidence>
<keyword evidence="2" id="KW-1133">Transmembrane helix</keyword>